<evidence type="ECO:0000313" key="1">
    <source>
        <dbReference type="EMBL" id="NVN10623.1"/>
    </source>
</evidence>
<reference evidence="1 2" key="1">
    <citation type="submission" date="2020-06" db="EMBL/GenBank/DDBJ databases">
        <title>Description of novel acetic acid bacteria.</title>
        <authorList>
            <person name="Sombolestani A."/>
        </authorList>
    </citation>
    <scope>NUCLEOTIDE SEQUENCE [LARGE SCALE GENOMIC DNA]</scope>
    <source>
        <strain evidence="1 2">LMG 31431</strain>
    </source>
</reference>
<evidence type="ECO:0000313" key="2">
    <source>
        <dbReference type="Proteomes" id="UP000534870"/>
    </source>
</evidence>
<dbReference type="GO" id="GO:0016798">
    <property type="term" value="F:hydrolase activity, acting on glycosyl bonds"/>
    <property type="evidence" value="ECO:0007669"/>
    <property type="project" value="UniProtKB-KW"/>
</dbReference>
<sequence length="327" mass="36552">MKRLGLILGFLLVISGGLFLLRSPAYWTSANIKMSPDAPWGSDAARASMHSLAAAGADRGLLVAFTWQDRPESDTPVLGSDSQPETIRKGLRDIRAAGMAPVLKIHLWIPGHWAGEVAPAHPDLWFDNYLKAITPLLDVARAEDVKTVFVGTEMRGVETATQWPAFVRAVRARYAGTLVYDTDGLDQAEKFTHWDLFDAVATSLYTALPNDRAGRLATMTDVAQHLRALGKRWRRPVWVAELGIRSGEDVLRRPWLSPEQLHVPVDLQIQKTALLEWRDVLTRHGVSGLSIWCWYTDPMDGGPDNSDFTIQRKPAEAVLHRPMFRFQ</sequence>
<dbReference type="Proteomes" id="UP000534870">
    <property type="component" value="Unassembled WGS sequence"/>
</dbReference>
<proteinExistence type="predicted"/>
<dbReference type="AlphaFoldDB" id="A0A7Y7IUH9"/>
<dbReference type="RefSeq" id="WP_176639390.1">
    <property type="nucleotide sequence ID" value="NZ_JABXXP010000057.1"/>
</dbReference>
<dbReference type="InterPro" id="IPR055151">
    <property type="entry name" value="GH113"/>
</dbReference>
<protein>
    <submittedName>
        <fullName evidence="1">Glycosidase-like protein</fullName>
    </submittedName>
</protein>
<comment type="caution">
    <text evidence="1">The sequence shown here is derived from an EMBL/GenBank/DDBJ whole genome shotgun (WGS) entry which is preliminary data.</text>
</comment>
<keyword evidence="1" id="KW-0326">Glycosidase</keyword>
<dbReference type="InterPro" id="IPR017853">
    <property type="entry name" value="GH"/>
</dbReference>
<name>A0A7Y7IUH9_9PROT</name>
<gene>
    <name evidence="1" type="ORF">HUK84_05585</name>
</gene>
<accession>A0A7Y7IUH9</accession>
<dbReference type="Gene3D" id="3.20.20.80">
    <property type="entry name" value="Glycosidases"/>
    <property type="match status" value="1"/>
</dbReference>
<organism evidence="1 2">
    <name type="scientific">Nguyenibacter vanlangensis</name>
    <dbReference type="NCBI Taxonomy" id="1216886"/>
    <lineage>
        <taxon>Bacteria</taxon>
        <taxon>Pseudomonadati</taxon>
        <taxon>Pseudomonadota</taxon>
        <taxon>Alphaproteobacteria</taxon>
        <taxon>Acetobacterales</taxon>
        <taxon>Acetobacteraceae</taxon>
        <taxon>Nguyenibacter</taxon>
    </lineage>
</organism>
<dbReference type="CDD" id="cd19608">
    <property type="entry name" value="GH113_mannanase-like"/>
    <property type="match status" value="1"/>
</dbReference>
<keyword evidence="1" id="KW-0378">Hydrolase</keyword>
<dbReference type="EMBL" id="JABXXP010000057">
    <property type="protein sequence ID" value="NVN10623.1"/>
    <property type="molecule type" value="Genomic_DNA"/>
</dbReference>
<dbReference type="Pfam" id="PF22612">
    <property type="entry name" value="GH113"/>
    <property type="match status" value="1"/>
</dbReference>
<dbReference type="SUPFAM" id="SSF51445">
    <property type="entry name" value="(Trans)glycosidases"/>
    <property type="match status" value="1"/>
</dbReference>